<dbReference type="PANTHER" id="PTHR45638">
    <property type="entry name" value="CYCLIC NUCLEOTIDE-GATED CATION CHANNEL SUBUNIT A"/>
    <property type="match status" value="1"/>
</dbReference>
<keyword evidence="4 9" id="KW-1133">Transmembrane helix</keyword>
<evidence type="ECO:0000256" key="4">
    <source>
        <dbReference type="ARBA" id="ARBA00022989"/>
    </source>
</evidence>
<dbReference type="SUPFAM" id="SSF81324">
    <property type="entry name" value="Voltage-gated potassium channels"/>
    <property type="match status" value="2"/>
</dbReference>
<evidence type="ECO:0000256" key="7">
    <source>
        <dbReference type="ARBA" id="ARBA00023286"/>
    </source>
</evidence>
<dbReference type="Gene3D" id="2.60.120.10">
    <property type="entry name" value="Jelly Rolls"/>
    <property type="match status" value="2"/>
</dbReference>
<feature type="region of interest" description="Disordered" evidence="8">
    <location>
        <begin position="620"/>
        <end position="640"/>
    </location>
</feature>
<feature type="transmembrane region" description="Helical" evidence="9">
    <location>
        <begin position="143"/>
        <end position="166"/>
    </location>
</feature>
<reference evidence="11 12" key="1">
    <citation type="journal article" date="2024" name="Science">
        <title>Giant polyketide synthase enzymes in the biosynthesis of giant marine polyether toxins.</title>
        <authorList>
            <person name="Fallon T.R."/>
            <person name="Shende V.V."/>
            <person name="Wierzbicki I.H."/>
            <person name="Pendleton A.L."/>
            <person name="Watervoot N.F."/>
            <person name="Auber R.P."/>
            <person name="Gonzalez D.J."/>
            <person name="Wisecaver J.H."/>
            <person name="Moore B.S."/>
        </authorList>
    </citation>
    <scope>NUCLEOTIDE SEQUENCE [LARGE SCALE GENOMIC DNA]</scope>
    <source>
        <strain evidence="11 12">12B1</strain>
    </source>
</reference>
<dbReference type="InterPro" id="IPR005821">
    <property type="entry name" value="Ion_trans_dom"/>
</dbReference>
<dbReference type="EMBL" id="JBGBPQ010000004">
    <property type="protein sequence ID" value="KAL1525001.1"/>
    <property type="molecule type" value="Genomic_DNA"/>
</dbReference>
<gene>
    <name evidence="11" type="ORF">AB1Y20_019877</name>
</gene>
<feature type="region of interest" description="Disordered" evidence="8">
    <location>
        <begin position="1"/>
        <end position="98"/>
    </location>
</feature>
<comment type="subcellular location">
    <subcellularLocation>
        <location evidence="1">Membrane</location>
        <topology evidence="1">Multi-pass membrane protein</topology>
    </subcellularLocation>
</comment>
<feature type="compositionally biased region" description="Low complexity" evidence="8">
    <location>
        <begin position="623"/>
        <end position="637"/>
    </location>
</feature>
<evidence type="ECO:0000256" key="6">
    <source>
        <dbReference type="ARBA" id="ARBA00023136"/>
    </source>
</evidence>
<evidence type="ECO:0000313" key="12">
    <source>
        <dbReference type="Proteomes" id="UP001515480"/>
    </source>
</evidence>
<feature type="region of interest" description="Disordered" evidence="8">
    <location>
        <begin position="678"/>
        <end position="730"/>
    </location>
</feature>
<feature type="transmembrane region" description="Helical" evidence="9">
    <location>
        <begin position="841"/>
        <end position="861"/>
    </location>
</feature>
<dbReference type="CDD" id="cd00038">
    <property type="entry name" value="CAP_ED"/>
    <property type="match status" value="2"/>
</dbReference>
<feature type="region of interest" description="Disordered" evidence="8">
    <location>
        <begin position="1210"/>
        <end position="1289"/>
    </location>
</feature>
<feature type="compositionally biased region" description="Low complexity" evidence="8">
    <location>
        <begin position="66"/>
        <end position="82"/>
    </location>
</feature>
<keyword evidence="6 9" id="KW-0472">Membrane</keyword>
<dbReference type="SUPFAM" id="SSF51206">
    <property type="entry name" value="cAMP-binding domain-like"/>
    <property type="match status" value="2"/>
</dbReference>
<dbReference type="SMART" id="SM00100">
    <property type="entry name" value="cNMP"/>
    <property type="match status" value="2"/>
</dbReference>
<evidence type="ECO:0000256" key="9">
    <source>
        <dbReference type="SAM" id="Phobius"/>
    </source>
</evidence>
<proteinExistence type="predicted"/>
<feature type="transmembrane region" description="Helical" evidence="9">
    <location>
        <begin position="771"/>
        <end position="790"/>
    </location>
</feature>
<evidence type="ECO:0000259" key="10">
    <source>
        <dbReference type="PROSITE" id="PS50042"/>
    </source>
</evidence>
<feature type="transmembrane region" description="Helical" evidence="9">
    <location>
        <begin position="1052"/>
        <end position="1075"/>
    </location>
</feature>
<keyword evidence="12" id="KW-1185">Reference proteome</keyword>
<comment type="caution">
    <text evidence="11">The sequence shown here is derived from an EMBL/GenBank/DDBJ whole genome shotgun (WGS) entry which is preliminary data.</text>
</comment>
<evidence type="ECO:0000313" key="11">
    <source>
        <dbReference type="EMBL" id="KAL1525001.1"/>
    </source>
</evidence>
<feature type="transmembrane region" description="Helical" evidence="9">
    <location>
        <begin position="248"/>
        <end position="269"/>
    </location>
</feature>
<dbReference type="InterPro" id="IPR050866">
    <property type="entry name" value="CNG_cation_channel"/>
</dbReference>
<evidence type="ECO:0000256" key="2">
    <source>
        <dbReference type="ARBA" id="ARBA00022448"/>
    </source>
</evidence>
<dbReference type="GO" id="GO:0016020">
    <property type="term" value="C:membrane"/>
    <property type="evidence" value="ECO:0007669"/>
    <property type="project" value="UniProtKB-SubCell"/>
</dbReference>
<dbReference type="InterPro" id="IPR018490">
    <property type="entry name" value="cNMP-bd_dom_sf"/>
</dbReference>
<dbReference type="Gene3D" id="1.10.287.70">
    <property type="match status" value="2"/>
</dbReference>
<dbReference type="Pfam" id="PF00520">
    <property type="entry name" value="Ion_trans"/>
    <property type="match status" value="1"/>
</dbReference>
<dbReference type="GO" id="GO:0005221">
    <property type="term" value="F:intracellularly cyclic nucleotide-activated monoatomic cation channel activity"/>
    <property type="evidence" value="ECO:0007669"/>
    <property type="project" value="InterPro"/>
</dbReference>
<dbReference type="Proteomes" id="UP001515480">
    <property type="component" value="Unassembled WGS sequence"/>
</dbReference>
<organism evidence="11 12">
    <name type="scientific">Prymnesium parvum</name>
    <name type="common">Toxic golden alga</name>
    <dbReference type="NCBI Taxonomy" id="97485"/>
    <lineage>
        <taxon>Eukaryota</taxon>
        <taxon>Haptista</taxon>
        <taxon>Haptophyta</taxon>
        <taxon>Prymnesiophyceae</taxon>
        <taxon>Prymnesiales</taxon>
        <taxon>Prymnesiaceae</taxon>
        <taxon>Prymnesium</taxon>
    </lineage>
</organism>
<name>A0AB34JWA6_PRYPA</name>
<evidence type="ECO:0000256" key="1">
    <source>
        <dbReference type="ARBA" id="ARBA00004141"/>
    </source>
</evidence>
<feature type="compositionally biased region" description="Low complexity" evidence="8">
    <location>
        <begin position="692"/>
        <end position="701"/>
    </location>
</feature>
<feature type="transmembrane region" description="Helical" evidence="9">
    <location>
        <begin position="110"/>
        <end position="131"/>
    </location>
</feature>
<dbReference type="PANTHER" id="PTHR45638:SF11">
    <property type="entry name" value="CYCLIC NUCLEOTIDE-GATED CATION CHANNEL SUBUNIT A"/>
    <property type="match status" value="1"/>
</dbReference>
<accession>A0AB34JWA6</accession>
<dbReference type="InterPro" id="IPR000595">
    <property type="entry name" value="cNMP-bd_dom"/>
</dbReference>
<sequence length="1334" mass="147861">MASPSARVHPEGDSKRSKDSKDSGRSVQFNASCRDGAPRAPRPKKMCVVDSTGSDRTGSDRKAEPARSLSSRLLRSASSTRRPPSPTPTLTVEHEERSGLVIDPESRLHVVWSSVMLAAIGCNMFLVPFRIAFVPFEGSADALWLVGTSCDVLYLVDIVLGFNSGYHENGNKVMMRAAIMRQYVANLVSLRRRSFLQDVLSTLPIDWLEFLEHHRGVLRLNRLIRCSRALLILHELLDRRLGRHTAQVVQLVFILMMQIHLIACTWYVFGVVEGFGSNAWLPSAELAYDSSLSKQFIASIYQALALSIGVVDSGRPETTAEAIMHTVVMVLSLIMFAYAIGVVSSIEETANERALQYQAQLQYVRQVLRKHQMPPQVLHRVQNYLGYTNRYGERFSLGIVNELPEGLRADLLSLLFRRRLLAVPALAMCERVEGFVSTLLTHLVPAVFMRDEVLIPRGERPGELYFVLFGRASVQDGEGVEQNQLVDGDFCGEQVFYQELSDMLVKASTPCECMALRAATIEEVLQHYPTAKPIIEKARFLKEEDQTPDSKGMRKQRVSISAITDRLAGIIGTPGARKSISASPPPSPPCTTIVRVSDAQQRVWELERELCAARQKLAEQSQAEGGAPSEAPAGRAPVRLTTNSLARARVLRSGRFLLRPSLCTATSLMALPADLARERRTPLSSPPPSPPNAESQSQSPPMVQRYQLSGNSAPGSSGSSGNVEPDLDDMEDWDGIAADNDAHSSGRWCNILSQLPLIAPHSSARRRMLEIVLLVSAYTIVVLPLRFGYIREQYVLFKLLDVISDVVFLIDTLAHFSLTYYQNFHLVRNRQEIARKHLRSVTLYVNLLSVLPCIPCIVTAYEEPLVRLSLLVRAFQVPFLGLDYVNAKSRSPLGLVADAHYSTSKLVLLAYVFLIMSHYCACFFAAIAPDTLPLDYSFGVWWTVTALTGFGTIPSLETVPQLLFASFVLSGSLFTSTYIIGNMGVLISNLDPVGVRFRMKSDSAERFVHHNAVTQDLSDRLHVYLRLVWTRGAGTNLSNVVSQMNTNLRKDIMHQVCYAVFITVPMFASLGPRLVNSLIESMVMEVFPQHEWICHKGSISSAMYIVVEGSVSIVIDEERMIVVKRLSRGDFFGERSLFGAERRNASIQAKTTVEVVVLSAKTFRRMLKDPLILAENPMLLEEMRKIEAAKLLREQEMAAANNAVDEFRRVKSAPETTRKSFTTMLNKKKEGRGSKGDTRDSTRECADSKGGSSADADDSFVRASHSKVDGDDLSDDGQASESSSWIKIRSGLKAMKNLKDKLTEVTLARGVSGPHTPSCTDEPANPCPTTDEGK</sequence>
<dbReference type="InterPro" id="IPR014710">
    <property type="entry name" value="RmlC-like_jellyroll"/>
</dbReference>
<feature type="region of interest" description="Disordered" evidence="8">
    <location>
        <begin position="1308"/>
        <end position="1334"/>
    </location>
</feature>
<protein>
    <recommendedName>
        <fullName evidence="10">Cyclic nucleotide-binding domain-containing protein</fullName>
    </recommendedName>
</protein>
<feature type="domain" description="Cyclic nucleotide-binding" evidence="10">
    <location>
        <begin position="1066"/>
        <end position="1167"/>
    </location>
</feature>
<dbReference type="GO" id="GO:0044877">
    <property type="term" value="F:protein-containing complex binding"/>
    <property type="evidence" value="ECO:0007669"/>
    <property type="project" value="TreeGrafter"/>
</dbReference>
<feature type="transmembrane region" description="Helical" evidence="9">
    <location>
        <begin position="963"/>
        <end position="987"/>
    </location>
</feature>
<dbReference type="Pfam" id="PF00027">
    <property type="entry name" value="cNMP_binding"/>
    <property type="match status" value="2"/>
</dbReference>
<evidence type="ECO:0000256" key="8">
    <source>
        <dbReference type="SAM" id="MobiDB-lite"/>
    </source>
</evidence>
<feature type="transmembrane region" description="Helical" evidence="9">
    <location>
        <begin position="322"/>
        <end position="343"/>
    </location>
</feature>
<keyword evidence="2" id="KW-0813">Transport</keyword>
<feature type="compositionally biased region" description="Basic and acidic residues" evidence="8">
    <location>
        <begin position="1227"/>
        <end position="1247"/>
    </location>
</feature>
<dbReference type="Gene3D" id="1.10.287.630">
    <property type="entry name" value="Helix hairpin bin"/>
    <property type="match status" value="2"/>
</dbReference>
<feature type="domain" description="Cyclic nucleotide-binding" evidence="10">
    <location>
        <begin position="439"/>
        <end position="493"/>
    </location>
</feature>
<keyword evidence="5" id="KW-0406">Ion transport</keyword>
<keyword evidence="3 9" id="KW-0812">Transmembrane</keyword>
<feature type="transmembrane region" description="Helical" evidence="9">
    <location>
        <begin position="939"/>
        <end position="956"/>
    </location>
</feature>
<feature type="compositionally biased region" description="Low complexity" evidence="8">
    <location>
        <begin position="709"/>
        <end position="721"/>
    </location>
</feature>
<evidence type="ECO:0000256" key="5">
    <source>
        <dbReference type="ARBA" id="ARBA00023065"/>
    </source>
</evidence>
<evidence type="ECO:0000256" key="3">
    <source>
        <dbReference type="ARBA" id="ARBA00022692"/>
    </source>
</evidence>
<feature type="compositionally biased region" description="Basic and acidic residues" evidence="8">
    <location>
        <begin position="8"/>
        <end position="24"/>
    </location>
</feature>
<feature type="transmembrane region" description="Helical" evidence="9">
    <location>
        <begin position="802"/>
        <end position="821"/>
    </location>
</feature>
<dbReference type="PROSITE" id="PS50042">
    <property type="entry name" value="CNMP_BINDING_3"/>
    <property type="match status" value="2"/>
</dbReference>
<keyword evidence="7" id="KW-1071">Ligand-gated ion channel</keyword>
<keyword evidence="7" id="KW-0407">Ion channel</keyword>
<feature type="transmembrane region" description="Helical" evidence="9">
    <location>
        <begin position="906"/>
        <end position="927"/>
    </location>
</feature>